<keyword evidence="7" id="KW-0732">Signal</keyword>
<keyword evidence="5 6" id="KW-0472">Membrane</keyword>
<evidence type="ECO:0000256" key="6">
    <source>
        <dbReference type="SAM" id="Phobius"/>
    </source>
</evidence>
<sequence>MFAGLALSVFLSIVATATPRITADFHTLADTGWYGSGFFATLAAFQAVWGKAYRLYSIKLVFIVAVVIFGIGSLLCGVAVSSRMLIAGRAIAGMGAAGVTGGCYTIVALATTPAARPTYIGALGCIYGIASVSGPLIGGVLAQHVSWRWCFYINLPICGVAVVVVASFYKSLDPPKADRPAGLRILLEFDVPGLLLLLGFLVLLAAVLEVAGVSTPWNSDLAIGGLVGCGILLTCLSVEQHWQGDRALVCPKFLSKRRVLLCVVFVYLLNSANLAMMYEMPIYFQATLGATPMESGVRTIPLIFSSASASLVSGHSFSRFRYPRAFLSGGATLATIGAGLIYTLKPTSSLGLFIGYQAIFGLGVGTCLQIPMIVSQSLVPASDISSVTGFVMRRSLAMFVIGNPALLVLTKVQVFQLASGAIAVSVSQSILINVAISWIMHHVTGVSSDMIIEAGSSSLYVYFNAEQLPQVVYGYIKGLKAAWVMAIVTAGAAALIGVVI</sequence>
<dbReference type="GO" id="GO:0022857">
    <property type="term" value="F:transmembrane transporter activity"/>
    <property type="evidence" value="ECO:0007669"/>
    <property type="project" value="InterPro"/>
</dbReference>
<dbReference type="EMBL" id="LFIW01001287">
    <property type="protein sequence ID" value="KZL82821.1"/>
    <property type="molecule type" value="Genomic_DNA"/>
</dbReference>
<feature type="signal peptide" evidence="7">
    <location>
        <begin position="1"/>
        <end position="17"/>
    </location>
</feature>
<feature type="transmembrane region" description="Helical" evidence="6">
    <location>
        <begin position="221"/>
        <end position="238"/>
    </location>
</feature>
<feature type="chain" id="PRO_5007884809" evidence="7">
    <location>
        <begin position="18"/>
        <end position="500"/>
    </location>
</feature>
<gene>
    <name evidence="9" type="ORF">CI238_11928</name>
</gene>
<feature type="transmembrane region" description="Helical" evidence="6">
    <location>
        <begin position="481"/>
        <end position="499"/>
    </location>
</feature>
<feature type="transmembrane region" description="Helical" evidence="6">
    <location>
        <begin position="395"/>
        <end position="414"/>
    </location>
</feature>
<dbReference type="Pfam" id="PF07690">
    <property type="entry name" value="MFS_1"/>
    <property type="match status" value="1"/>
</dbReference>
<dbReference type="AlphaFoldDB" id="A0A167CNI5"/>
<accession>A0A167CNI5</accession>
<feature type="domain" description="Major facilitator superfamily (MFS) profile" evidence="8">
    <location>
        <begin position="1"/>
        <end position="445"/>
    </location>
</feature>
<evidence type="ECO:0000256" key="7">
    <source>
        <dbReference type="SAM" id="SignalP"/>
    </source>
</evidence>
<dbReference type="PROSITE" id="PS50850">
    <property type="entry name" value="MFS"/>
    <property type="match status" value="1"/>
</dbReference>
<organism evidence="9 10">
    <name type="scientific">Colletotrichum incanum</name>
    <name type="common">Soybean anthracnose fungus</name>
    <dbReference type="NCBI Taxonomy" id="1573173"/>
    <lineage>
        <taxon>Eukaryota</taxon>
        <taxon>Fungi</taxon>
        <taxon>Dikarya</taxon>
        <taxon>Ascomycota</taxon>
        <taxon>Pezizomycotina</taxon>
        <taxon>Sordariomycetes</taxon>
        <taxon>Hypocreomycetidae</taxon>
        <taxon>Glomerellales</taxon>
        <taxon>Glomerellaceae</taxon>
        <taxon>Colletotrichum</taxon>
        <taxon>Colletotrichum spaethianum species complex</taxon>
    </lineage>
</organism>
<protein>
    <submittedName>
        <fullName evidence="9">Mfs gliotoxin efflux transporter</fullName>
    </submittedName>
</protein>
<comment type="subcellular location">
    <subcellularLocation>
        <location evidence="1">Membrane</location>
        <topology evidence="1">Multi-pass membrane protein</topology>
    </subcellularLocation>
</comment>
<feature type="transmembrane region" description="Helical" evidence="6">
    <location>
        <begin position="86"/>
        <end position="107"/>
    </location>
</feature>
<dbReference type="InterPro" id="IPR036259">
    <property type="entry name" value="MFS_trans_sf"/>
</dbReference>
<dbReference type="PANTHER" id="PTHR23501">
    <property type="entry name" value="MAJOR FACILITATOR SUPERFAMILY"/>
    <property type="match status" value="1"/>
</dbReference>
<feature type="transmembrane region" description="Helical" evidence="6">
    <location>
        <begin position="119"/>
        <end position="145"/>
    </location>
</feature>
<feature type="transmembrane region" description="Helical" evidence="6">
    <location>
        <begin position="325"/>
        <end position="344"/>
    </location>
</feature>
<evidence type="ECO:0000256" key="5">
    <source>
        <dbReference type="ARBA" id="ARBA00023136"/>
    </source>
</evidence>
<dbReference type="Gene3D" id="1.20.1250.20">
    <property type="entry name" value="MFS general substrate transporter like domains"/>
    <property type="match status" value="1"/>
</dbReference>
<dbReference type="InterPro" id="IPR011701">
    <property type="entry name" value="MFS"/>
</dbReference>
<dbReference type="CDD" id="cd17502">
    <property type="entry name" value="MFS_Azr1_MDR_like"/>
    <property type="match status" value="1"/>
</dbReference>
<keyword evidence="3 6" id="KW-0812">Transmembrane</keyword>
<proteinExistence type="predicted"/>
<keyword evidence="2" id="KW-0813">Transport</keyword>
<feature type="transmembrane region" description="Helical" evidence="6">
    <location>
        <begin position="350"/>
        <end position="374"/>
    </location>
</feature>
<dbReference type="InterPro" id="IPR020846">
    <property type="entry name" value="MFS_dom"/>
</dbReference>
<feature type="transmembrane region" description="Helical" evidence="6">
    <location>
        <begin position="259"/>
        <end position="278"/>
    </location>
</feature>
<dbReference type="PANTHER" id="PTHR23501:SF177">
    <property type="entry name" value="MAJOR FACILITATOR SUPERFAMILY (MFS) PROFILE DOMAIN-CONTAINING PROTEIN-RELATED"/>
    <property type="match status" value="1"/>
</dbReference>
<feature type="transmembrane region" description="Helical" evidence="6">
    <location>
        <begin position="193"/>
        <end position="215"/>
    </location>
</feature>
<evidence type="ECO:0000313" key="10">
    <source>
        <dbReference type="Proteomes" id="UP000076584"/>
    </source>
</evidence>
<dbReference type="GO" id="GO:0005886">
    <property type="term" value="C:plasma membrane"/>
    <property type="evidence" value="ECO:0007669"/>
    <property type="project" value="TreeGrafter"/>
</dbReference>
<keyword evidence="10" id="KW-1185">Reference proteome</keyword>
<evidence type="ECO:0000259" key="8">
    <source>
        <dbReference type="PROSITE" id="PS50850"/>
    </source>
</evidence>
<evidence type="ECO:0000256" key="3">
    <source>
        <dbReference type="ARBA" id="ARBA00022692"/>
    </source>
</evidence>
<reference evidence="9 10" key="1">
    <citation type="submission" date="2015-06" db="EMBL/GenBank/DDBJ databases">
        <title>Survival trade-offs in plant roots during colonization by closely related pathogenic and mutualistic fungi.</title>
        <authorList>
            <person name="Hacquard S."/>
            <person name="Kracher B."/>
            <person name="Hiruma K."/>
            <person name="Weinman A."/>
            <person name="Muench P."/>
            <person name="Garrido Oter R."/>
            <person name="Ver Loren van Themaat E."/>
            <person name="Dallerey J.-F."/>
            <person name="Damm U."/>
            <person name="Henrissat B."/>
            <person name="Lespinet O."/>
            <person name="Thon M."/>
            <person name="Kemen E."/>
            <person name="McHardy A.C."/>
            <person name="Schulze-Lefert P."/>
            <person name="O'Connell R.J."/>
        </authorList>
    </citation>
    <scope>NUCLEOTIDE SEQUENCE [LARGE SCALE GENOMIC DNA]</scope>
    <source>
        <strain evidence="9 10">MAFF 238704</strain>
    </source>
</reference>
<keyword evidence="4 6" id="KW-1133">Transmembrane helix</keyword>
<evidence type="ECO:0000256" key="4">
    <source>
        <dbReference type="ARBA" id="ARBA00022989"/>
    </source>
</evidence>
<name>A0A167CNI5_COLIC</name>
<feature type="transmembrane region" description="Helical" evidence="6">
    <location>
        <begin position="33"/>
        <end position="53"/>
    </location>
</feature>
<evidence type="ECO:0000256" key="1">
    <source>
        <dbReference type="ARBA" id="ARBA00004141"/>
    </source>
</evidence>
<feature type="transmembrane region" description="Helical" evidence="6">
    <location>
        <begin position="151"/>
        <end position="172"/>
    </location>
</feature>
<dbReference type="SUPFAM" id="SSF103473">
    <property type="entry name" value="MFS general substrate transporter"/>
    <property type="match status" value="1"/>
</dbReference>
<dbReference type="Proteomes" id="UP000076584">
    <property type="component" value="Unassembled WGS sequence"/>
</dbReference>
<feature type="transmembrane region" description="Helical" evidence="6">
    <location>
        <begin position="60"/>
        <end position="80"/>
    </location>
</feature>
<comment type="caution">
    <text evidence="9">The sequence shown here is derived from an EMBL/GenBank/DDBJ whole genome shotgun (WGS) entry which is preliminary data.</text>
</comment>
<feature type="transmembrane region" description="Helical" evidence="6">
    <location>
        <begin position="420"/>
        <end position="440"/>
    </location>
</feature>
<evidence type="ECO:0000313" key="9">
    <source>
        <dbReference type="EMBL" id="KZL82821.1"/>
    </source>
</evidence>
<evidence type="ECO:0000256" key="2">
    <source>
        <dbReference type="ARBA" id="ARBA00022448"/>
    </source>
</evidence>